<keyword evidence="7 11" id="KW-0479">Metal-binding</keyword>
<dbReference type="PANTHER" id="PTHR11918">
    <property type="entry name" value="RADICAL SAM PROTEINS"/>
    <property type="match status" value="1"/>
</dbReference>
<dbReference type="SUPFAM" id="SSF102114">
    <property type="entry name" value="Radical SAM enzymes"/>
    <property type="match status" value="1"/>
</dbReference>
<comment type="function">
    <text evidence="1 11">Catalyzes the methylthiolation of N6-threonylcarbamoyladenosine (t(6)A), leading to the formation of 2-methylthio-N6-threonylcarbamoyladenosine (ms(2)t(6)A) at position 37 in tRNAs that read codons beginning with adenine.</text>
</comment>
<dbReference type="Pfam" id="PF00919">
    <property type="entry name" value="UPF0004"/>
    <property type="match status" value="1"/>
</dbReference>
<feature type="domain" description="MTTase N-terminal" evidence="13">
    <location>
        <begin position="1"/>
        <end position="105"/>
    </location>
</feature>
<dbReference type="PROSITE" id="PS51449">
    <property type="entry name" value="MTTASE_N"/>
    <property type="match status" value="1"/>
</dbReference>
<evidence type="ECO:0000256" key="2">
    <source>
        <dbReference type="ARBA" id="ARBA00008616"/>
    </source>
</evidence>
<dbReference type="CDD" id="cd01335">
    <property type="entry name" value="Radical_SAM"/>
    <property type="match status" value="1"/>
</dbReference>
<dbReference type="SMART" id="SM00729">
    <property type="entry name" value="Elp3"/>
    <property type="match status" value="1"/>
</dbReference>
<dbReference type="GO" id="GO:0046872">
    <property type="term" value="F:metal ion binding"/>
    <property type="evidence" value="ECO:0007669"/>
    <property type="project" value="UniProtKB-UniRule"/>
</dbReference>
<dbReference type="PROSITE" id="PS50926">
    <property type="entry name" value="TRAM"/>
    <property type="match status" value="1"/>
</dbReference>
<keyword evidence="8 11" id="KW-0408">Iron</keyword>
<dbReference type="InterPro" id="IPR007197">
    <property type="entry name" value="rSAM"/>
</dbReference>
<dbReference type="Gene3D" id="3.40.50.12160">
    <property type="entry name" value="Methylthiotransferase, N-terminal domain"/>
    <property type="match status" value="1"/>
</dbReference>
<reference evidence="15 16" key="1">
    <citation type="journal article" date="2018" name="Syst. Appl. Microbiol.">
        <title>A new symbiotic nanoarchaeote (Candidatus Nanoclepta minutus) and its host (Zestosphaera tikiterensis gen. nov., sp. nov.) from a New Zealand hot spring.</title>
        <authorList>
            <person name="St John E."/>
            <person name="Liu Y."/>
            <person name="Podar M."/>
            <person name="Stott M.B."/>
            <person name="Meneghin J."/>
            <person name="Chen Z."/>
            <person name="Lagutin K."/>
            <person name="Mitchell K."/>
            <person name="Reysenbach A.L."/>
        </authorList>
    </citation>
    <scope>NUCLEOTIDE SEQUENCE [LARGE SCALE GENOMIC DNA]</scope>
    <source>
        <strain evidence="15">NZ3</strain>
    </source>
</reference>
<dbReference type="InterPro" id="IPR013848">
    <property type="entry name" value="Methylthiotransferase_N"/>
</dbReference>
<evidence type="ECO:0000256" key="7">
    <source>
        <dbReference type="ARBA" id="ARBA00022723"/>
    </source>
</evidence>
<comment type="cofactor">
    <cofactor evidence="11">
        <name>[4Fe-4S] cluster</name>
        <dbReference type="ChEBI" id="CHEBI:49883"/>
    </cofactor>
    <text evidence="11">Binds 1 or 2 [4Fe-4S] cluster. One cluster is coordinated with 3 cysteines and an exchangeable S-adenosyl-L-methionine.</text>
</comment>
<name>A0A397WN12_9ARCH</name>
<keyword evidence="6 11" id="KW-0819">tRNA processing</keyword>
<dbReference type="InterPro" id="IPR005839">
    <property type="entry name" value="Methylthiotransferase"/>
</dbReference>
<evidence type="ECO:0000313" key="15">
    <source>
        <dbReference type="EMBL" id="RIB35438.1"/>
    </source>
</evidence>
<dbReference type="SFLD" id="SFLDG01082">
    <property type="entry name" value="B12-binding_domain_containing"/>
    <property type="match status" value="1"/>
</dbReference>
<accession>A0A397WN12</accession>
<dbReference type="AlphaFoldDB" id="A0A397WN12"/>
<dbReference type="PROSITE" id="PS51918">
    <property type="entry name" value="RADICAL_SAM"/>
    <property type="match status" value="1"/>
</dbReference>
<evidence type="ECO:0000256" key="9">
    <source>
        <dbReference type="ARBA" id="ARBA00023014"/>
    </source>
</evidence>
<evidence type="ECO:0000256" key="3">
    <source>
        <dbReference type="ARBA" id="ARBA00022485"/>
    </source>
</evidence>
<dbReference type="NCBIfam" id="TIGR00089">
    <property type="entry name" value="MiaB/RimO family radical SAM methylthiotransferase"/>
    <property type="match status" value="1"/>
</dbReference>
<dbReference type="InterPro" id="IPR006466">
    <property type="entry name" value="MiaB-like_arc_euk"/>
</dbReference>
<evidence type="ECO:0000256" key="11">
    <source>
        <dbReference type="RuleBase" id="RU368081"/>
    </source>
</evidence>
<dbReference type="InterPro" id="IPR006638">
    <property type="entry name" value="Elp3/MiaA/NifB-like_rSAM"/>
</dbReference>
<dbReference type="Pfam" id="PF04055">
    <property type="entry name" value="Radical_SAM"/>
    <property type="match status" value="1"/>
</dbReference>
<protein>
    <recommendedName>
        <fullName evidence="11">tRNA-t(6)A37 methylthiotransferase</fullName>
        <ecNumber evidence="11">2.8.4.5</ecNumber>
    </recommendedName>
</protein>
<dbReference type="NCBIfam" id="TIGR01578">
    <property type="entry name" value="MiaB-like-B"/>
    <property type="match status" value="1"/>
</dbReference>
<dbReference type="InterPro" id="IPR023404">
    <property type="entry name" value="rSAM_horseshoe"/>
</dbReference>
<dbReference type="InterPro" id="IPR058240">
    <property type="entry name" value="rSAM_sf"/>
</dbReference>
<keyword evidence="4 11" id="KW-0808">Transferase</keyword>
<dbReference type="FunFam" id="3.80.30.20:FF:000002">
    <property type="entry name" value="threonylcarbamoyladenosine tRNA methylthiotransferase isoform X2"/>
    <property type="match status" value="1"/>
</dbReference>
<evidence type="ECO:0000256" key="8">
    <source>
        <dbReference type="ARBA" id="ARBA00023004"/>
    </source>
</evidence>
<evidence type="ECO:0000256" key="1">
    <source>
        <dbReference type="ARBA" id="ARBA00002399"/>
    </source>
</evidence>
<evidence type="ECO:0000313" key="16">
    <source>
        <dbReference type="Proteomes" id="UP000266622"/>
    </source>
</evidence>
<dbReference type="InterPro" id="IPR002792">
    <property type="entry name" value="TRAM_dom"/>
</dbReference>
<dbReference type="Proteomes" id="UP000266622">
    <property type="component" value="Unassembled WGS sequence"/>
</dbReference>
<dbReference type="EC" id="2.8.4.5" evidence="11"/>
<organism evidence="15 16">
    <name type="scientific">Candidatus Nanoclepta minutus</name>
    <dbReference type="NCBI Taxonomy" id="1940235"/>
    <lineage>
        <taxon>Archaea</taxon>
        <taxon>Nanobdellota</taxon>
        <taxon>Candidatus Nanoclepta</taxon>
    </lineage>
</organism>
<keyword evidence="5 11" id="KW-0949">S-adenosyl-L-methionine</keyword>
<dbReference type="GO" id="GO:0035598">
    <property type="term" value="F:tRNA (N(6)-L-threonylcarbamoyladenosine(37)-C(2))-methylthiotransferase activity"/>
    <property type="evidence" value="ECO:0007669"/>
    <property type="project" value="UniProtKB-UniRule"/>
</dbReference>
<evidence type="ECO:0000256" key="5">
    <source>
        <dbReference type="ARBA" id="ARBA00022691"/>
    </source>
</evidence>
<evidence type="ECO:0000259" key="13">
    <source>
        <dbReference type="PROSITE" id="PS51449"/>
    </source>
</evidence>
<proteinExistence type="inferred from homology"/>
<comment type="caution">
    <text evidence="15">The sequence shown here is derived from an EMBL/GenBank/DDBJ whole genome shotgun (WGS) entry which is preliminary data.</text>
</comment>
<dbReference type="SFLD" id="SFLDS00029">
    <property type="entry name" value="Radical_SAM"/>
    <property type="match status" value="1"/>
</dbReference>
<comment type="catalytic activity">
    <reaction evidence="10 11">
        <text>N(6)-L-threonylcarbamoyladenosine(37) in tRNA + (sulfur carrier)-SH + AH2 + 2 S-adenosyl-L-methionine = 2-methylsulfanyl-N(6)-L-threonylcarbamoyladenosine(37) in tRNA + (sulfur carrier)-H + 5'-deoxyadenosine + L-methionine + A + S-adenosyl-L-homocysteine + 2 H(+)</text>
        <dbReference type="Rhea" id="RHEA:37075"/>
        <dbReference type="Rhea" id="RHEA-COMP:10163"/>
        <dbReference type="Rhea" id="RHEA-COMP:11092"/>
        <dbReference type="Rhea" id="RHEA-COMP:14737"/>
        <dbReference type="Rhea" id="RHEA-COMP:14739"/>
        <dbReference type="ChEBI" id="CHEBI:13193"/>
        <dbReference type="ChEBI" id="CHEBI:15378"/>
        <dbReference type="ChEBI" id="CHEBI:17319"/>
        <dbReference type="ChEBI" id="CHEBI:17499"/>
        <dbReference type="ChEBI" id="CHEBI:29917"/>
        <dbReference type="ChEBI" id="CHEBI:57844"/>
        <dbReference type="ChEBI" id="CHEBI:57856"/>
        <dbReference type="ChEBI" id="CHEBI:59789"/>
        <dbReference type="ChEBI" id="CHEBI:64428"/>
        <dbReference type="ChEBI" id="CHEBI:74418"/>
        <dbReference type="ChEBI" id="CHEBI:74420"/>
        <dbReference type="EC" id="2.8.4.5"/>
    </reaction>
</comment>
<sequence length="434" mass="50725">MKFHIITIGCILNRSESQRMRYLLEREGHEYTDNPEEADILIINTCTVKTPSENKTYRLLRDYKDKKIILTGCLIQHQPEKFESYPLVGIYEIDKIVDAVKNLLSGKIVKYLEIKRINKLSIPSIDKYPIKIIPIQEGCLWNCAYCATKLARSLLQSFPPRDIYLEIRDAVKKNLRMIYFTGTDLAAYGIDLGINLADLLYRVREIAGDFYIRVGMANPGIINKFIEKLLDSYDHPRILKFFHIPVQSGSNRVLKSMGRGYTIEEFYELVKKIRKRYYEASLATDIIVGYPTETEEDFKKTLEMIEEIKFDVINLSKFWPRQKTPAFYIKPLKGEIVKDRSRTVKRLFDTTARDRNKIWIGWEGYCIVEDRGRGNSWVCRNYAYKQIIVKNNENLLGKILKVRVENVTAVDLRAKIIDKVEDPYPGILEEKKLY</sequence>
<dbReference type="EMBL" id="MWMI01000002">
    <property type="protein sequence ID" value="RIB35438.1"/>
    <property type="molecule type" value="Genomic_DNA"/>
</dbReference>
<keyword evidence="9 11" id="KW-0411">Iron-sulfur</keyword>
<comment type="similarity">
    <text evidence="2 11">Belongs to the methylthiotransferase family. CDKAL1 subfamily.</text>
</comment>
<keyword evidence="3 11" id="KW-0004">4Fe-4S</keyword>
<dbReference type="PANTHER" id="PTHR11918:SF45">
    <property type="entry name" value="THREONYLCARBAMOYLADENOSINE TRNA METHYLTHIOTRANSFERASE"/>
    <property type="match status" value="1"/>
</dbReference>
<evidence type="ECO:0000256" key="10">
    <source>
        <dbReference type="ARBA" id="ARBA00051661"/>
    </source>
</evidence>
<feature type="domain" description="TRAM" evidence="12">
    <location>
        <begin position="357"/>
        <end position="418"/>
    </location>
</feature>
<evidence type="ECO:0000259" key="12">
    <source>
        <dbReference type="PROSITE" id="PS50926"/>
    </source>
</evidence>
<evidence type="ECO:0000256" key="6">
    <source>
        <dbReference type="ARBA" id="ARBA00022694"/>
    </source>
</evidence>
<evidence type="ECO:0000259" key="14">
    <source>
        <dbReference type="PROSITE" id="PS51918"/>
    </source>
</evidence>
<feature type="domain" description="Radical SAM core" evidence="14">
    <location>
        <begin position="125"/>
        <end position="361"/>
    </location>
</feature>
<dbReference type="Gene3D" id="3.80.30.20">
    <property type="entry name" value="tm_1862 like domain"/>
    <property type="match status" value="1"/>
</dbReference>
<dbReference type="InterPro" id="IPR038135">
    <property type="entry name" value="Methylthiotransferase_N_sf"/>
</dbReference>
<gene>
    <name evidence="15" type="ORF">BXU00_01590</name>
</gene>
<evidence type="ECO:0000256" key="4">
    <source>
        <dbReference type="ARBA" id="ARBA00022679"/>
    </source>
</evidence>
<dbReference type="GO" id="GO:0051539">
    <property type="term" value="F:4 iron, 4 sulfur cluster binding"/>
    <property type="evidence" value="ECO:0007669"/>
    <property type="project" value="UniProtKB-UniRule"/>
</dbReference>